<evidence type="ECO:0000313" key="9">
    <source>
        <dbReference type="Proteomes" id="UP001497527"/>
    </source>
</evidence>
<evidence type="ECO:0000256" key="2">
    <source>
        <dbReference type="ARBA" id="ARBA00007118"/>
    </source>
</evidence>
<comment type="cofactor">
    <cofactor evidence="1">
        <name>FMN</name>
        <dbReference type="ChEBI" id="CHEBI:58210"/>
    </cofactor>
</comment>
<feature type="domain" description="Nitroreductase" evidence="7">
    <location>
        <begin position="8"/>
        <end position="185"/>
    </location>
</feature>
<dbReference type="PANTHER" id="PTHR43673">
    <property type="entry name" value="NAD(P)H NITROREDUCTASE YDGI-RELATED"/>
    <property type="match status" value="1"/>
</dbReference>
<evidence type="ECO:0000259" key="7">
    <source>
        <dbReference type="Pfam" id="PF00881"/>
    </source>
</evidence>
<dbReference type="RefSeq" id="WP_348715339.1">
    <property type="nucleotide sequence ID" value="NZ_CAXJIO010000010.1"/>
</dbReference>
<keyword evidence="9" id="KW-1185">Reference proteome</keyword>
<reference evidence="8 9" key="1">
    <citation type="submission" date="2024-05" db="EMBL/GenBank/DDBJ databases">
        <authorList>
            <person name="Duchaud E."/>
        </authorList>
    </citation>
    <scope>NUCLEOTIDE SEQUENCE [LARGE SCALE GENOMIC DNA]</scope>
    <source>
        <strain evidence="8">Ena-SAMPLE-TAB-13-05-2024-13:56:06:370-140308</strain>
    </source>
</reference>
<keyword evidence="5" id="KW-0521">NADP</keyword>
<evidence type="ECO:0000256" key="3">
    <source>
        <dbReference type="ARBA" id="ARBA00022630"/>
    </source>
</evidence>
<evidence type="ECO:0000256" key="4">
    <source>
        <dbReference type="ARBA" id="ARBA00022643"/>
    </source>
</evidence>
<dbReference type="InterPro" id="IPR029479">
    <property type="entry name" value="Nitroreductase"/>
</dbReference>
<dbReference type="InterPro" id="IPR033878">
    <property type="entry name" value="NfsB-like"/>
</dbReference>
<evidence type="ECO:0000256" key="1">
    <source>
        <dbReference type="ARBA" id="ARBA00001917"/>
    </source>
</evidence>
<comment type="similarity">
    <text evidence="2">Belongs to the nitroreductase family.</text>
</comment>
<dbReference type="Gene3D" id="3.40.109.10">
    <property type="entry name" value="NADH Oxidase"/>
    <property type="match status" value="1"/>
</dbReference>
<dbReference type="GO" id="GO:0004155">
    <property type="term" value="F:6,7-dihydropteridine reductase activity"/>
    <property type="evidence" value="ECO:0007669"/>
    <property type="project" value="UniProtKB-EC"/>
</dbReference>
<dbReference type="EMBL" id="CAXJIO010000010">
    <property type="protein sequence ID" value="CAL2101492.1"/>
    <property type="molecule type" value="Genomic_DNA"/>
</dbReference>
<evidence type="ECO:0000313" key="8">
    <source>
        <dbReference type="EMBL" id="CAL2101492.1"/>
    </source>
</evidence>
<accession>A0ABM9P7E9</accession>
<comment type="caution">
    <text evidence="8">The sequence shown here is derived from an EMBL/GenBank/DDBJ whole genome shotgun (WGS) entry which is preliminary data.</text>
</comment>
<keyword evidence="3" id="KW-0285">Flavoprotein</keyword>
<dbReference type="Pfam" id="PF00881">
    <property type="entry name" value="Nitroreductase"/>
    <property type="match status" value="1"/>
</dbReference>
<gene>
    <name evidence="8" type="ORF">T190423A01A_10055</name>
</gene>
<keyword evidence="4" id="KW-0288">FMN</keyword>
<evidence type="ECO:0000256" key="6">
    <source>
        <dbReference type="ARBA" id="ARBA00023002"/>
    </source>
</evidence>
<name>A0ABM9P7E9_9FLAO</name>
<dbReference type="SUPFAM" id="SSF55469">
    <property type="entry name" value="FMN-dependent nitroreductase-like"/>
    <property type="match status" value="1"/>
</dbReference>
<proteinExistence type="inferred from homology"/>
<dbReference type="InterPro" id="IPR000415">
    <property type="entry name" value="Nitroreductase-like"/>
</dbReference>
<evidence type="ECO:0000256" key="5">
    <source>
        <dbReference type="ARBA" id="ARBA00022857"/>
    </source>
</evidence>
<dbReference type="CDD" id="cd02149">
    <property type="entry name" value="NfsB-like"/>
    <property type="match status" value="1"/>
</dbReference>
<dbReference type="EC" id="1.-.-.-" evidence="8"/>
<dbReference type="EC" id="1.5.1.34" evidence="8"/>
<sequence>MSLIENLNWRYATKKFDSSKKITITDLNHIESAIQLSASSYGLQLYKVFIIEDIDLRSKLKAVSWNQSQITEASHLFVFCNYINNITTEVDNHIKLTAKTRNLDEEMLNEYGSFILEKIFAKSEIERCNWTRNQTYIALANLLSICAELKIDACPMEGFDSVRYNEILGLNQIGLNACVLAAVGYRDKEDKTQYLEKVRKSKDVLFEYL</sequence>
<keyword evidence="6 8" id="KW-0560">Oxidoreductase</keyword>
<protein>
    <submittedName>
        <fullName evidence="8">Nitroreductase / dihydropteridine reductase</fullName>
        <ecNumber evidence="8">1.-.-.-</ecNumber>
        <ecNumber evidence="8">1.5.1.34</ecNumber>
    </submittedName>
</protein>
<organism evidence="8 9">
    <name type="scientific">Tenacibaculum polynesiense</name>
    <dbReference type="NCBI Taxonomy" id="3137857"/>
    <lineage>
        <taxon>Bacteria</taxon>
        <taxon>Pseudomonadati</taxon>
        <taxon>Bacteroidota</taxon>
        <taxon>Flavobacteriia</taxon>
        <taxon>Flavobacteriales</taxon>
        <taxon>Flavobacteriaceae</taxon>
        <taxon>Tenacibaculum</taxon>
    </lineage>
</organism>
<dbReference type="PANTHER" id="PTHR43673:SF2">
    <property type="entry name" value="NITROREDUCTASE"/>
    <property type="match status" value="1"/>
</dbReference>
<dbReference type="Proteomes" id="UP001497527">
    <property type="component" value="Unassembled WGS sequence"/>
</dbReference>